<accession>A0A317SP28</accession>
<dbReference type="EMBL" id="PYWC01000036">
    <property type="protein sequence ID" value="PWW76179.1"/>
    <property type="molecule type" value="Genomic_DNA"/>
</dbReference>
<proteinExistence type="predicted"/>
<name>A0A317SP28_9PEZI</name>
<comment type="caution">
    <text evidence="1">The sequence shown here is derived from an EMBL/GenBank/DDBJ whole genome shotgun (WGS) entry which is preliminary data.</text>
</comment>
<organism evidence="1 2">
    <name type="scientific">Tuber magnatum</name>
    <name type="common">white Piedmont truffle</name>
    <dbReference type="NCBI Taxonomy" id="42249"/>
    <lineage>
        <taxon>Eukaryota</taxon>
        <taxon>Fungi</taxon>
        <taxon>Dikarya</taxon>
        <taxon>Ascomycota</taxon>
        <taxon>Pezizomycotina</taxon>
        <taxon>Pezizomycetes</taxon>
        <taxon>Pezizales</taxon>
        <taxon>Tuberaceae</taxon>
        <taxon>Tuber</taxon>
    </lineage>
</organism>
<protein>
    <submittedName>
        <fullName evidence="1">Uncharacterized protein</fullName>
    </submittedName>
</protein>
<dbReference type="AlphaFoldDB" id="A0A317SP28"/>
<dbReference type="OrthoDB" id="195446at2759"/>
<evidence type="ECO:0000313" key="2">
    <source>
        <dbReference type="Proteomes" id="UP000246991"/>
    </source>
</evidence>
<dbReference type="PROSITE" id="PS51257">
    <property type="entry name" value="PROKAR_LIPOPROTEIN"/>
    <property type="match status" value="1"/>
</dbReference>
<reference evidence="1 2" key="1">
    <citation type="submission" date="2018-03" db="EMBL/GenBank/DDBJ databases">
        <title>Genomes of Pezizomycetes fungi and the evolution of truffles.</title>
        <authorList>
            <person name="Murat C."/>
            <person name="Payen T."/>
            <person name="Noel B."/>
            <person name="Kuo A."/>
            <person name="Martin F.M."/>
        </authorList>
    </citation>
    <scope>NUCLEOTIDE SEQUENCE [LARGE SCALE GENOMIC DNA]</scope>
    <source>
        <strain evidence="1">091103-1</strain>
    </source>
</reference>
<gene>
    <name evidence="1" type="ORF">C7212DRAFT_294634</name>
</gene>
<evidence type="ECO:0000313" key="1">
    <source>
        <dbReference type="EMBL" id="PWW76179.1"/>
    </source>
</evidence>
<dbReference type="Proteomes" id="UP000246991">
    <property type="component" value="Unassembled WGS sequence"/>
</dbReference>
<keyword evidence="2" id="KW-1185">Reference proteome</keyword>
<sequence>MHVDELRHSLTVYEKSHDLNVKTAPSIQTLLSSCLGLVTFDRETSTVRLVHTTGMAPRGDISGAVSGLSSAAMPPRSTWLALNHTNVLPVSIPKHETAVVTHGSEV</sequence>